<evidence type="ECO:0000313" key="2">
    <source>
        <dbReference type="Proteomes" id="UP000572635"/>
    </source>
</evidence>
<dbReference type="PRINTS" id="PR00413">
    <property type="entry name" value="HADHALOGNASE"/>
</dbReference>
<evidence type="ECO:0000313" key="1">
    <source>
        <dbReference type="EMBL" id="MBB5432831.1"/>
    </source>
</evidence>
<dbReference type="EMBL" id="JACHDB010000001">
    <property type="protein sequence ID" value="MBB5432831.1"/>
    <property type="molecule type" value="Genomic_DNA"/>
</dbReference>
<gene>
    <name evidence="1" type="ORF">HDA36_002915</name>
</gene>
<organism evidence="1 2">
    <name type="scientific">Nocardiopsis composta</name>
    <dbReference type="NCBI Taxonomy" id="157465"/>
    <lineage>
        <taxon>Bacteria</taxon>
        <taxon>Bacillati</taxon>
        <taxon>Actinomycetota</taxon>
        <taxon>Actinomycetes</taxon>
        <taxon>Streptosporangiales</taxon>
        <taxon>Nocardiopsidaceae</taxon>
        <taxon>Nocardiopsis</taxon>
    </lineage>
</organism>
<dbReference type="Proteomes" id="UP000572635">
    <property type="component" value="Unassembled WGS sequence"/>
</dbReference>
<keyword evidence="1" id="KW-0378">Hydrolase</keyword>
<dbReference type="InterPro" id="IPR052898">
    <property type="entry name" value="ACAD10-like"/>
</dbReference>
<dbReference type="CDD" id="cd02603">
    <property type="entry name" value="HAD_sEH-N_like"/>
    <property type="match status" value="1"/>
</dbReference>
<sequence>MPDVHRGIISDWGGVLTGPLPETIDAWLAADRIDREHYAAVMAEWFAGIGDTRGPGNAIHALERGEVSVPEFERALAAELRLVDGGPVPAEGLIERMFSAFHPVDEMYQVLGEARRQGVRTTLLSNSWGNGYPRARLAEVFDALVISGEVGMRKPEPGIFRHALEVTGLPPEQCVFIDDLEHNVRAAAELGMTGILHRTPEETRERLAEACGLRLDPAPS</sequence>
<dbReference type="SUPFAM" id="SSF56784">
    <property type="entry name" value="HAD-like"/>
    <property type="match status" value="1"/>
</dbReference>
<proteinExistence type="predicted"/>
<dbReference type="Gene3D" id="1.10.150.240">
    <property type="entry name" value="Putative phosphatase, domain 2"/>
    <property type="match status" value="1"/>
</dbReference>
<protein>
    <submittedName>
        <fullName evidence="1">Putative hydrolase of the HAD superfamily</fullName>
    </submittedName>
</protein>
<dbReference type="PANTHER" id="PTHR47829:SF1">
    <property type="entry name" value="HAD FAMILY PHOSPHATASE"/>
    <property type="match status" value="1"/>
</dbReference>
<dbReference type="Pfam" id="PF00702">
    <property type="entry name" value="Hydrolase"/>
    <property type="match status" value="1"/>
</dbReference>
<dbReference type="InterPro" id="IPR006439">
    <property type="entry name" value="HAD-SF_hydro_IA"/>
</dbReference>
<dbReference type="Gene3D" id="3.40.50.1000">
    <property type="entry name" value="HAD superfamily/HAD-like"/>
    <property type="match status" value="1"/>
</dbReference>
<dbReference type="InterPro" id="IPR023214">
    <property type="entry name" value="HAD_sf"/>
</dbReference>
<dbReference type="RefSeq" id="WP_184392341.1">
    <property type="nucleotide sequence ID" value="NZ_BAAAJD010000073.1"/>
</dbReference>
<dbReference type="NCBIfam" id="TIGR01509">
    <property type="entry name" value="HAD-SF-IA-v3"/>
    <property type="match status" value="1"/>
</dbReference>
<comment type="caution">
    <text evidence="1">The sequence shown here is derived from an EMBL/GenBank/DDBJ whole genome shotgun (WGS) entry which is preliminary data.</text>
</comment>
<dbReference type="GO" id="GO:0016787">
    <property type="term" value="F:hydrolase activity"/>
    <property type="evidence" value="ECO:0007669"/>
    <property type="project" value="UniProtKB-KW"/>
</dbReference>
<dbReference type="InterPro" id="IPR036412">
    <property type="entry name" value="HAD-like_sf"/>
</dbReference>
<reference evidence="1 2" key="1">
    <citation type="submission" date="2020-08" db="EMBL/GenBank/DDBJ databases">
        <title>Sequencing the genomes of 1000 actinobacteria strains.</title>
        <authorList>
            <person name="Klenk H.-P."/>
        </authorList>
    </citation>
    <scope>NUCLEOTIDE SEQUENCE [LARGE SCALE GENOMIC DNA]</scope>
    <source>
        <strain evidence="1 2">DSM 44551</strain>
    </source>
</reference>
<dbReference type="AlphaFoldDB" id="A0A7W8QNS6"/>
<name>A0A7W8QNS6_9ACTN</name>
<dbReference type="InterPro" id="IPR023198">
    <property type="entry name" value="PGP-like_dom2"/>
</dbReference>
<keyword evidence="2" id="KW-1185">Reference proteome</keyword>
<accession>A0A7W8QNS6</accession>
<dbReference type="PANTHER" id="PTHR47829">
    <property type="entry name" value="HYDROLASE, PUTATIVE (AFU_ORTHOLOGUE AFUA_1G12880)-RELATED"/>
    <property type="match status" value="1"/>
</dbReference>